<dbReference type="NCBIfam" id="NF011983">
    <property type="entry name" value="PRK15446.1-4"/>
    <property type="match status" value="1"/>
</dbReference>
<dbReference type="InterPro" id="IPR013108">
    <property type="entry name" value="Amidohydro_3"/>
</dbReference>
<dbReference type="PIRSF" id="PIRSF038971">
    <property type="entry name" value="PhnM"/>
    <property type="match status" value="1"/>
</dbReference>
<dbReference type="Gene3D" id="2.30.40.10">
    <property type="entry name" value="Urease, subunit C, domain 1"/>
    <property type="match status" value="2"/>
</dbReference>
<feature type="domain" description="Amidohydrolase 3" evidence="1">
    <location>
        <begin position="177"/>
        <end position="378"/>
    </location>
</feature>
<dbReference type="Proteomes" id="UP001241472">
    <property type="component" value="Unassembled WGS sequence"/>
</dbReference>
<evidence type="ECO:0000313" key="3">
    <source>
        <dbReference type="Proteomes" id="UP001241472"/>
    </source>
</evidence>
<dbReference type="NCBIfam" id="TIGR02318">
    <property type="entry name" value="phosphono_phnM"/>
    <property type="match status" value="1"/>
</dbReference>
<gene>
    <name evidence="2" type="ORF">J2T09_001198</name>
</gene>
<evidence type="ECO:0000259" key="1">
    <source>
        <dbReference type="Pfam" id="PF07969"/>
    </source>
</evidence>
<dbReference type="InterPro" id="IPR051781">
    <property type="entry name" value="Metallo-dep_Hydrolase"/>
</dbReference>
<dbReference type="Pfam" id="PF07969">
    <property type="entry name" value="Amidohydro_3"/>
    <property type="match status" value="1"/>
</dbReference>
<dbReference type="NCBIfam" id="NF011990">
    <property type="entry name" value="PRK15446.2-6"/>
    <property type="match status" value="1"/>
</dbReference>
<dbReference type="NCBIfam" id="NF011984">
    <property type="entry name" value="PRK15446.1-5"/>
    <property type="match status" value="1"/>
</dbReference>
<dbReference type="EC" id="3.6.1.63" evidence="2"/>
<comment type="caution">
    <text evidence="2">The sequence shown here is derived from an EMBL/GenBank/DDBJ whole genome shotgun (WGS) entry which is preliminary data.</text>
</comment>
<sequence>MTQETIFTNCAIVLADEIVTGRVLVRDGKIADISTGHSNAGIDLNGDYLLPGCVELHTDHLETHFQPRPKVRWNMDAALQAHDGQVASSGITTVFDALRVGIDDDTDLGPADMAAMATKISQANAAGRLRAEHFIHLRCEVSMADVAEQFDMMEGNDRVRLASLMDHAPGQRQFVSLEAYRIYYQGKKKLSNAEFDAFCTRRIAESEANSDRNRKRIAELCHGAGIAIASHDDATAAHVAEGVELGIALAEFPTTIEAAVLSREAGLQVLMGAPNVVRGGSHSGNVSALDLLEKGALDILSSDYIPFSMMQAAFVLFDKGLADLPQAVRLISDNPARAAGLADRGRIEVGRRADLVRVRAERDLPPVVVGVWREGNRVC</sequence>
<dbReference type="NCBIfam" id="NF011987">
    <property type="entry name" value="PRK15446.2-3"/>
    <property type="match status" value="1"/>
</dbReference>
<dbReference type="RefSeq" id="WP_306832169.1">
    <property type="nucleotide sequence ID" value="NZ_JAUSRF010000003.1"/>
</dbReference>
<dbReference type="NCBIfam" id="NF011981">
    <property type="entry name" value="PRK15446.1-2"/>
    <property type="match status" value="1"/>
</dbReference>
<accession>A0ABT9PRW4</accession>
<dbReference type="SUPFAM" id="SSF51338">
    <property type="entry name" value="Composite domain of metallo-dependent hydrolases"/>
    <property type="match status" value="1"/>
</dbReference>
<dbReference type="PANTHER" id="PTHR43135">
    <property type="entry name" value="ALPHA-D-RIBOSE 1-METHYLPHOSPHONATE 5-TRIPHOSPHATE DIPHOSPHATASE"/>
    <property type="match status" value="1"/>
</dbReference>
<reference evidence="2 3" key="1">
    <citation type="submission" date="2023-07" db="EMBL/GenBank/DDBJ databases">
        <title>Sorghum-associated microbial communities from plants grown in Nebraska, USA.</title>
        <authorList>
            <person name="Schachtman D."/>
        </authorList>
    </citation>
    <scope>NUCLEOTIDE SEQUENCE [LARGE SCALE GENOMIC DNA]</scope>
    <source>
        <strain evidence="2 3">DS1307</strain>
    </source>
</reference>
<dbReference type="InterPro" id="IPR012696">
    <property type="entry name" value="PhnM"/>
</dbReference>
<protein>
    <submittedName>
        <fullName evidence="2">Alpha-D-ribose 1-methylphosphonate 5-triphosphate diphosphatase</fullName>
        <ecNumber evidence="2">3.6.1.63</ecNumber>
    </submittedName>
</protein>
<keyword evidence="3" id="KW-1185">Reference proteome</keyword>
<dbReference type="CDD" id="cd01306">
    <property type="entry name" value="PhnM"/>
    <property type="match status" value="1"/>
</dbReference>
<dbReference type="GO" id="GO:0016787">
    <property type="term" value="F:hydrolase activity"/>
    <property type="evidence" value="ECO:0007669"/>
    <property type="project" value="UniProtKB-KW"/>
</dbReference>
<proteinExistence type="predicted"/>
<dbReference type="InterPro" id="IPR011059">
    <property type="entry name" value="Metal-dep_hydrolase_composite"/>
</dbReference>
<dbReference type="SUPFAM" id="SSF51556">
    <property type="entry name" value="Metallo-dependent hydrolases"/>
    <property type="match status" value="1"/>
</dbReference>
<dbReference type="InterPro" id="IPR032466">
    <property type="entry name" value="Metal_Hydrolase"/>
</dbReference>
<keyword evidence="2" id="KW-0378">Hydrolase</keyword>
<evidence type="ECO:0000313" key="2">
    <source>
        <dbReference type="EMBL" id="MDP9836454.1"/>
    </source>
</evidence>
<dbReference type="EMBL" id="JAUSRF010000003">
    <property type="protein sequence ID" value="MDP9836454.1"/>
    <property type="molecule type" value="Genomic_DNA"/>
</dbReference>
<dbReference type="PANTHER" id="PTHR43135:SF3">
    <property type="entry name" value="ALPHA-D-RIBOSE 1-METHYLPHOSPHONATE 5-TRIPHOSPHATE DIPHOSPHATASE"/>
    <property type="match status" value="1"/>
</dbReference>
<name>A0ABT9PRW4_9HYPH</name>
<dbReference type="Gene3D" id="3.20.20.140">
    <property type="entry name" value="Metal-dependent hydrolases"/>
    <property type="match status" value="2"/>
</dbReference>
<organism evidence="2 3">
    <name type="scientific">Neorhizobium huautlense</name>
    <dbReference type="NCBI Taxonomy" id="67774"/>
    <lineage>
        <taxon>Bacteria</taxon>
        <taxon>Pseudomonadati</taxon>
        <taxon>Pseudomonadota</taxon>
        <taxon>Alphaproteobacteria</taxon>
        <taxon>Hyphomicrobiales</taxon>
        <taxon>Rhizobiaceae</taxon>
        <taxon>Rhizobium/Agrobacterium group</taxon>
        <taxon>Neorhizobium</taxon>
    </lineage>
</organism>